<proteinExistence type="predicted"/>
<dbReference type="EMBL" id="PPHD01002365">
    <property type="protein sequence ID" value="POI34106.1"/>
    <property type="molecule type" value="Genomic_DNA"/>
</dbReference>
<gene>
    <name evidence="1" type="ORF">CIB84_002142</name>
</gene>
<feature type="non-terminal residue" evidence="1">
    <location>
        <position position="1"/>
    </location>
</feature>
<protein>
    <submittedName>
        <fullName evidence="1">Uncharacterized protein</fullName>
    </submittedName>
</protein>
<evidence type="ECO:0000313" key="1">
    <source>
        <dbReference type="EMBL" id="POI34106.1"/>
    </source>
</evidence>
<dbReference type="Proteomes" id="UP000237246">
    <property type="component" value="Unassembled WGS sequence"/>
</dbReference>
<keyword evidence="2" id="KW-1185">Reference proteome</keyword>
<accession>A0A2P4TCN0</accession>
<name>A0A2P4TCN0_BAMTH</name>
<organism evidence="1 2">
    <name type="scientific">Bambusicola thoracicus</name>
    <name type="common">Chinese bamboo-partridge</name>
    <name type="synonym">Perdix thoracica</name>
    <dbReference type="NCBI Taxonomy" id="9083"/>
    <lineage>
        <taxon>Eukaryota</taxon>
        <taxon>Metazoa</taxon>
        <taxon>Chordata</taxon>
        <taxon>Craniata</taxon>
        <taxon>Vertebrata</taxon>
        <taxon>Euteleostomi</taxon>
        <taxon>Archelosauria</taxon>
        <taxon>Archosauria</taxon>
        <taxon>Dinosauria</taxon>
        <taxon>Saurischia</taxon>
        <taxon>Theropoda</taxon>
        <taxon>Coelurosauria</taxon>
        <taxon>Aves</taxon>
        <taxon>Neognathae</taxon>
        <taxon>Galloanserae</taxon>
        <taxon>Galliformes</taxon>
        <taxon>Phasianidae</taxon>
        <taxon>Perdicinae</taxon>
        <taxon>Bambusicola</taxon>
    </lineage>
</organism>
<comment type="caution">
    <text evidence="1">The sequence shown here is derived from an EMBL/GenBank/DDBJ whole genome shotgun (WGS) entry which is preliminary data.</text>
</comment>
<dbReference type="AlphaFoldDB" id="A0A2P4TCN0"/>
<reference evidence="1 2" key="1">
    <citation type="submission" date="2018-01" db="EMBL/GenBank/DDBJ databases">
        <title>Comparison of the Chinese Bamboo Partridge and Red Junglefowl genome sequences highlights the importance of demography in genome evolution.</title>
        <authorList>
            <person name="Tiley G.P."/>
            <person name="Kimball R.T."/>
            <person name="Braun E.L."/>
            <person name="Burleigh J.G."/>
        </authorList>
    </citation>
    <scope>NUCLEOTIDE SEQUENCE [LARGE SCALE GENOMIC DNA]</scope>
    <source>
        <strain evidence="1">RTK389</strain>
        <tissue evidence="1">Blood</tissue>
    </source>
</reference>
<evidence type="ECO:0000313" key="2">
    <source>
        <dbReference type="Proteomes" id="UP000237246"/>
    </source>
</evidence>
<sequence>RSICVFCCKLRNHKFPCPGKGDFIQDLQSGVSHVTVGTQSNRLMRSSAEGDEACGK</sequence>